<sequence>MHAPPAAPSSPSKRAGILRQLVTGVQPTDRETHAQRWQRPLLGPRSPSQTKDVGPEPQNKGGHRVSALVQGYEASLTANSRRYEALPPGPPSPHKGTFALDIPTSSPRAFGDRQPHAPASPTSPARQPSTSPTVPAAFFQRQQYRNAPAETLIKFTPTPIGKENQPRPAQARAPSVPRPQIGAHPTSLTPSAPSAPSTRSPTSSATFSSGTDVSCVTSAMTDLTMATRSSDSTHASSLVTNSAEGAYVGVASVVRVVQDPSPRKAPSPRPPQIVETAATPARSAGMPRSARPLSPAYITSHPSFQSAATATERDQYPVRPDGPVPFERPLLAQRSTSSFVEALPASYPRGALSPSSSQYQPLPLDASPRLGSLEDEKAPSATRQQARRTRPRASSLGAGLKAPYVEHKMQESAEDKASRVERDFERLLNMMQLPDLTVRTRMLGLARPLKEEMLRAAASNPSPSTSTSSTLGPPGRPTHTRGRSLNLSASQSSSESGDASGRKAKKDGGGAFRSFLRKAKSGGSLRAQAAAQQKSQDKDAALTMARPSSRTRSRSHSRSASGASIGGGGGLFRSLGRSGGAVAAGQHVGGGAQEGEDAPYWAARLRSATCAALEAKELGRLRARLRNEAPTWVDEFIKSGGYIGLLERLKELLDMEWREEQHDDQVLHELLRSFKALTMTACGKRALASHSPTPFLPMAALLFSEKRPGDLPSRQILVELLLALYDICPPNADSVLKSAWANSSVSLEPAALSPVAPSSSTLDSSVGSGGVRRYTRKAKSGDDQSNGVVERDEVLTAERVQQAHRLVLSLLEGPPSEDEERKVDFILAARKPRLYKTWVKEMSDTVRDYFWIFCHSDNLYWTLEQINADEIEAPKVPSGMTGGVEHEAMTYCATHFRLINAIARACPTQQAAFDFHDQLFLSGFERVLFTLRRASLVYYQTLHLEMSRYIALARSAHFNLGPRILACVDRRFLSAEERLVLRQAAERRAGASRSGDKAFTSSHGAPQIGNIF</sequence>
<feature type="domain" description="Formin GTPase-binding" evidence="2">
    <location>
        <begin position="410"/>
        <end position="726"/>
    </location>
</feature>
<feature type="compositionally biased region" description="Low complexity" evidence="1">
    <location>
        <begin position="484"/>
        <end position="499"/>
    </location>
</feature>
<dbReference type="GO" id="GO:0030036">
    <property type="term" value="P:actin cytoskeleton organization"/>
    <property type="evidence" value="ECO:0007669"/>
    <property type="project" value="InterPro"/>
</dbReference>
<dbReference type="GO" id="GO:0003779">
    <property type="term" value="F:actin binding"/>
    <property type="evidence" value="ECO:0007669"/>
    <property type="project" value="InterPro"/>
</dbReference>
<dbReference type="SUPFAM" id="SSF48371">
    <property type="entry name" value="ARM repeat"/>
    <property type="match status" value="1"/>
</dbReference>
<gene>
    <name evidence="3" type="ORF">RHOBADRAFT_54318</name>
</gene>
<feature type="region of interest" description="Disordered" evidence="1">
    <location>
        <begin position="347"/>
        <end position="417"/>
    </location>
</feature>
<feature type="compositionally biased region" description="Polar residues" evidence="1">
    <location>
        <begin position="120"/>
        <end position="133"/>
    </location>
</feature>
<dbReference type="Pfam" id="PF06371">
    <property type="entry name" value="Drf_GBD"/>
    <property type="match status" value="1"/>
</dbReference>
<feature type="region of interest" description="Disordered" evidence="1">
    <location>
        <begin position="259"/>
        <end position="328"/>
    </location>
</feature>
<reference evidence="3 4" key="1">
    <citation type="journal article" date="2015" name="Front. Microbiol.">
        <title>Genome sequence of the plant growth promoting endophytic yeast Rhodotorula graminis WP1.</title>
        <authorList>
            <person name="Firrincieli A."/>
            <person name="Otillar R."/>
            <person name="Salamov A."/>
            <person name="Schmutz J."/>
            <person name="Khan Z."/>
            <person name="Redman R.S."/>
            <person name="Fleck N.D."/>
            <person name="Lindquist E."/>
            <person name="Grigoriev I.V."/>
            <person name="Doty S.L."/>
        </authorList>
    </citation>
    <scope>NUCLEOTIDE SEQUENCE [LARGE SCALE GENOMIC DNA]</scope>
    <source>
        <strain evidence="3 4">WP1</strain>
    </source>
</reference>
<proteinExistence type="predicted"/>
<evidence type="ECO:0000256" key="1">
    <source>
        <dbReference type="SAM" id="MobiDB-lite"/>
    </source>
</evidence>
<dbReference type="Proteomes" id="UP000053890">
    <property type="component" value="Unassembled WGS sequence"/>
</dbReference>
<keyword evidence="4" id="KW-1185">Reference proteome</keyword>
<feature type="compositionally biased region" description="Low complexity" evidence="1">
    <location>
        <begin position="461"/>
        <end position="473"/>
    </location>
</feature>
<feature type="region of interest" description="Disordered" evidence="1">
    <location>
        <begin position="79"/>
        <end position="139"/>
    </location>
</feature>
<dbReference type="RefSeq" id="XP_018270559.1">
    <property type="nucleotide sequence ID" value="XM_018417248.1"/>
</dbReference>
<dbReference type="InterPro" id="IPR011989">
    <property type="entry name" value="ARM-like"/>
</dbReference>
<accession>A0A194S1V2</accession>
<feature type="compositionally biased region" description="Basic and acidic residues" evidence="1">
    <location>
        <begin position="404"/>
        <end position="417"/>
    </location>
</feature>
<feature type="region of interest" description="Disordered" evidence="1">
    <location>
        <begin position="1"/>
        <end position="67"/>
    </location>
</feature>
<organism evidence="3 4">
    <name type="scientific">Rhodotorula graminis (strain WP1)</name>
    <dbReference type="NCBI Taxonomy" id="578459"/>
    <lineage>
        <taxon>Eukaryota</taxon>
        <taxon>Fungi</taxon>
        <taxon>Dikarya</taxon>
        <taxon>Basidiomycota</taxon>
        <taxon>Pucciniomycotina</taxon>
        <taxon>Microbotryomycetes</taxon>
        <taxon>Sporidiobolales</taxon>
        <taxon>Sporidiobolaceae</taxon>
        <taxon>Rhodotorula</taxon>
    </lineage>
</organism>
<feature type="compositionally biased region" description="Low complexity" evidence="1">
    <location>
        <begin position="352"/>
        <end position="364"/>
    </location>
</feature>
<dbReference type="InterPro" id="IPR016024">
    <property type="entry name" value="ARM-type_fold"/>
</dbReference>
<evidence type="ECO:0000313" key="3">
    <source>
        <dbReference type="EMBL" id="KPV74510.1"/>
    </source>
</evidence>
<feature type="region of interest" description="Disordered" evidence="1">
    <location>
        <begin position="753"/>
        <end position="790"/>
    </location>
</feature>
<dbReference type="OMA" id="FKALTMT"/>
<dbReference type="GO" id="GO:0031267">
    <property type="term" value="F:small GTPase binding"/>
    <property type="evidence" value="ECO:0007669"/>
    <property type="project" value="InterPro"/>
</dbReference>
<evidence type="ECO:0000313" key="4">
    <source>
        <dbReference type="Proteomes" id="UP000053890"/>
    </source>
</evidence>
<dbReference type="SMART" id="SM01140">
    <property type="entry name" value="Drf_GBD"/>
    <property type="match status" value="1"/>
</dbReference>
<feature type="region of interest" description="Disordered" evidence="1">
    <location>
        <begin position="456"/>
        <end position="510"/>
    </location>
</feature>
<feature type="region of interest" description="Disordered" evidence="1">
    <location>
        <begin position="992"/>
        <end position="1012"/>
    </location>
</feature>
<feature type="compositionally biased region" description="Low complexity" evidence="1">
    <location>
        <begin position="185"/>
        <end position="209"/>
    </location>
</feature>
<dbReference type="GeneID" id="28977696"/>
<dbReference type="Gene3D" id="1.25.10.10">
    <property type="entry name" value="Leucine-rich Repeat Variant"/>
    <property type="match status" value="1"/>
</dbReference>
<feature type="region of interest" description="Disordered" evidence="1">
    <location>
        <begin position="156"/>
        <end position="212"/>
    </location>
</feature>
<protein>
    <recommendedName>
        <fullName evidence="2">Formin GTPase-binding domain-containing protein</fullName>
    </recommendedName>
</protein>
<evidence type="ECO:0000259" key="2">
    <source>
        <dbReference type="SMART" id="SM01140"/>
    </source>
</evidence>
<dbReference type="OrthoDB" id="2155261at2759"/>
<dbReference type="EMBL" id="KQ474080">
    <property type="protein sequence ID" value="KPV74510.1"/>
    <property type="molecule type" value="Genomic_DNA"/>
</dbReference>
<feature type="region of interest" description="Disordered" evidence="1">
    <location>
        <begin position="523"/>
        <end position="568"/>
    </location>
</feature>
<name>A0A194S1V2_RHOGW</name>
<dbReference type="AlphaFoldDB" id="A0A194S1V2"/>
<dbReference type="InterPro" id="IPR010473">
    <property type="entry name" value="GTPase-bd"/>
</dbReference>
<feature type="compositionally biased region" description="Low complexity" evidence="1">
    <location>
        <begin position="753"/>
        <end position="766"/>
    </location>
</feature>
<feature type="compositionally biased region" description="Polar residues" evidence="1">
    <location>
        <begin position="300"/>
        <end position="309"/>
    </location>
</feature>